<dbReference type="InterPro" id="IPR050793">
    <property type="entry name" value="CMP-NeuNAc_synthase"/>
</dbReference>
<evidence type="ECO:0000313" key="2">
    <source>
        <dbReference type="Proteomes" id="UP001139028"/>
    </source>
</evidence>
<keyword evidence="1" id="KW-0548">Nucleotidyltransferase</keyword>
<gene>
    <name evidence="1" type="ORF">MO867_16485</name>
</gene>
<comment type="caution">
    <text evidence="1">The sequence shown here is derived from an EMBL/GenBank/DDBJ whole genome shotgun (WGS) entry which is preliminary data.</text>
</comment>
<dbReference type="GO" id="GO:0008781">
    <property type="term" value="F:N-acylneuraminate cytidylyltransferase activity"/>
    <property type="evidence" value="ECO:0007669"/>
    <property type="project" value="TreeGrafter"/>
</dbReference>
<keyword evidence="1" id="KW-0808">Transferase</keyword>
<protein>
    <submittedName>
        <fullName evidence="1">Acylneuraminate cytidylyltransferase family protein</fullName>
    </submittedName>
</protein>
<accession>A0A9X2EP97</accession>
<sequence length="225" mass="24692">MNKNCTAIITARKGSKGLPGKNVRLLNGKPLVWYTVNAAIESRVFSNVLISTDCEQVASIGQELGGKVVWRPASLSGDSARSEDTVEHALRAFDCVGHYCLLQPTSPLRTSNHIRGAWNKYLNGEFDSLVSVIECDHSPFKTLVEADGGVKPIIEKSMLSAPRQELPRAFRINGALYFGKVGLFIEEASFFTGHLGVFEMDVNSSIDIDSDHDMANAEYLLESKQ</sequence>
<dbReference type="InterPro" id="IPR029044">
    <property type="entry name" value="Nucleotide-diphossugar_trans"/>
</dbReference>
<dbReference type="EMBL" id="JALBWM010000092">
    <property type="protein sequence ID" value="MCO1335932.1"/>
    <property type="molecule type" value="Genomic_DNA"/>
</dbReference>
<reference evidence="1" key="1">
    <citation type="journal article" date="2022" name="Arch. Microbiol.">
        <title>Microbulbifer okhotskensis sp. nov., isolated from a deep bottom sediment of the Okhotsk Sea.</title>
        <authorList>
            <person name="Romanenko L."/>
            <person name="Kurilenko V."/>
            <person name="Otstavnykh N."/>
            <person name="Velansky P."/>
            <person name="Isaeva M."/>
            <person name="Mikhailov V."/>
        </authorList>
    </citation>
    <scope>NUCLEOTIDE SEQUENCE</scope>
    <source>
        <strain evidence="1">OS29</strain>
    </source>
</reference>
<dbReference type="Proteomes" id="UP001139028">
    <property type="component" value="Unassembled WGS sequence"/>
</dbReference>
<dbReference type="CDD" id="cd02513">
    <property type="entry name" value="CMP-NeuAc_Synthase"/>
    <property type="match status" value="1"/>
</dbReference>
<dbReference type="Pfam" id="PF02348">
    <property type="entry name" value="CTP_transf_3"/>
    <property type="match status" value="1"/>
</dbReference>
<keyword evidence="2" id="KW-1185">Reference proteome</keyword>
<dbReference type="RefSeq" id="WP_252471116.1">
    <property type="nucleotide sequence ID" value="NZ_JALBWM010000092.1"/>
</dbReference>
<name>A0A9X2EP97_9GAMM</name>
<dbReference type="InterPro" id="IPR003329">
    <property type="entry name" value="Cytidylyl_trans"/>
</dbReference>
<organism evidence="1 2">
    <name type="scientific">Microbulbifer okhotskensis</name>
    <dbReference type="NCBI Taxonomy" id="2926617"/>
    <lineage>
        <taxon>Bacteria</taxon>
        <taxon>Pseudomonadati</taxon>
        <taxon>Pseudomonadota</taxon>
        <taxon>Gammaproteobacteria</taxon>
        <taxon>Cellvibrionales</taxon>
        <taxon>Microbulbiferaceae</taxon>
        <taxon>Microbulbifer</taxon>
    </lineage>
</organism>
<dbReference type="PANTHER" id="PTHR21485:SF6">
    <property type="entry name" value="N-ACYLNEURAMINATE CYTIDYLYLTRANSFERASE-RELATED"/>
    <property type="match status" value="1"/>
</dbReference>
<dbReference type="PANTHER" id="PTHR21485">
    <property type="entry name" value="HAD SUPERFAMILY MEMBERS CMAS AND KDSC"/>
    <property type="match status" value="1"/>
</dbReference>
<dbReference type="SUPFAM" id="SSF53448">
    <property type="entry name" value="Nucleotide-diphospho-sugar transferases"/>
    <property type="match status" value="1"/>
</dbReference>
<proteinExistence type="predicted"/>
<evidence type="ECO:0000313" key="1">
    <source>
        <dbReference type="EMBL" id="MCO1335932.1"/>
    </source>
</evidence>
<dbReference type="Gene3D" id="3.90.550.10">
    <property type="entry name" value="Spore Coat Polysaccharide Biosynthesis Protein SpsA, Chain A"/>
    <property type="match status" value="1"/>
</dbReference>
<dbReference type="AlphaFoldDB" id="A0A9X2EP97"/>